<dbReference type="Proteomes" id="UP000655366">
    <property type="component" value="Unassembled WGS sequence"/>
</dbReference>
<dbReference type="CDD" id="cd00093">
    <property type="entry name" value="HTH_XRE"/>
    <property type="match status" value="1"/>
</dbReference>
<organism evidence="2 3">
    <name type="scientific">Arthrobacter terrae</name>
    <dbReference type="NCBI Taxonomy" id="2935737"/>
    <lineage>
        <taxon>Bacteria</taxon>
        <taxon>Bacillati</taxon>
        <taxon>Actinomycetota</taxon>
        <taxon>Actinomycetes</taxon>
        <taxon>Micrococcales</taxon>
        <taxon>Micrococcaceae</taxon>
        <taxon>Arthrobacter</taxon>
    </lineage>
</organism>
<feature type="domain" description="HTH cro/C1-type" evidence="1">
    <location>
        <begin position="17"/>
        <end position="71"/>
    </location>
</feature>
<dbReference type="PROSITE" id="PS50943">
    <property type="entry name" value="HTH_CROC1"/>
    <property type="match status" value="1"/>
</dbReference>
<dbReference type="SMART" id="SM00530">
    <property type="entry name" value="HTH_XRE"/>
    <property type="match status" value="1"/>
</dbReference>
<dbReference type="Pfam" id="PF01381">
    <property type="entry name" value="HTH_3"/>
    <property type="match status" value="1"/>
</dbReference>
<sequence>MKSIASIDSVEGLGATVRRVRKRQDITQMELARMAGVSRSFIIELEDGHPRAELGKVLIVLNALEISLAALTPEPATKRRVNPNCSVHVLKSTSDAPKDAEDTLSRYRIQYSISLQRRAREQRARTMADITRGWSEGRSLPDQETQQIVIAYIEGVLSLDEAMSKVQRLSVTRR</sequence>
<evidence type="ECO:0000313" key="3">
    <source>
        <dbReference type="Proteomes" id="UP000655366"/>
    </source>
</evidence>
<protein>
    <submittedName>
        <fullName evidence="2">Helix-turn-helix transcriptional regulator</fullName>
    </submittedName>
</protein>
<evidence type="ECO:0000259" key="1">
    <source>
        <dbReference type="PROSITE" id="PS50943"/>
    </source>
</evidence>
<dbReference type="EMBL" id="JADNYM010000024">
    <property type="protein sequence ID" value="MBG0741063.1"/>
    <property type="molecule type" value="Genomic_DNA"/>
</dbReference>
<accession>A0A931CMN8</accession>
<evidence type="ECO:0000313" key="2">
    <source>
        <dbReference type="EMBL" id="MBG0741063.1"/>
    </source>
</evidence>
<dbReference type="Gene3D" id="1.10.260.40">
    <property type="entry name" value="lambda repressor-like DNA-binding domains"/>
    <property type="match status" value="1"/>
</dbReference>
<name>A0A931CMN8_9MICC</name>
<gene>
    <name evidence="2" type="ORF">IV500_16950</name>
</gene>
<dbReference type="GO" id="GO:0003677">
    <property type="term" value="F:DNA binding"/>
    <property type="evidence" value="ECO:0007669"/>
    <property type="project" value="InterPro"/>
</dbReference>
<dbReference type="AlphaFoldDB" id="A0A931CMN8"/>
<comment type="caution">
    <text evidence="2">The sequence shown here is derived from an EMBL/GenBank/DDBJ whole genome shotgun (WGS) entry which is preliminary data.</text>
</comment>
<keyword evidence="3" id="KW-1185">Reference proteome</keyword>
<dbReference type="RefSeq" id="WP_196397991.1">
    <property type="nucleotide sequence ID" value="NZ_JADNYM010000024.1"/>
</dbReference>
<proteinExistence type="predicted"/>
<dbReference type="InterPro" id="IPR010982">
    <property type="entry name" value="Lambda_DNA-bd_dom_sf"/>
</dbReference>
<dbReference type="InterPro" id="IPR001387">
    <property type="entry name" value="Cro/C1-type_HTH"/>
</dbReference>
<dbReference type="SUPFAM" id="SSF47413">
    <property type="entry name" value="lambda repressor-like DNA-binding domains"/>
    <property type="match status" value="1"/>
</dbReference>
<reference evidence="2 3" key="1">
    <citation type="submission" date="2020-11" db="EMBL/GenBank/DDBJ databases">
        <title>Arthrobacter antarcticus sp. nov., isolated from Antarctic Soil.</title>
        <authorList>
            <person name="Li J."/>
        </authorList>
    </citation>
    <scope>NUCLEOTIDE SEQUENCE [LARGE SCALE GENOMIC DNA]</scope>
    <source>
        <strain evidence="2 3">Z1-20</strain>
    </source>
</reference>